<evidence type="ECO:0000256" key="3">
    <source>
        <dbReference type="ARBA" id="ARBA00022989"/>
    </source>
</evidence>
<organism evidence="9 10">
    <name type="scientific">Capsaspora owczarzaki (strain ATCC 30864)</name>
    <dbReference type="NCBI Taxonomy" id="595528"/>
    <lineage>
        <taxon>Eukaryota</taxon>
        <taxon>Filasterea</taxon>
        <taxon>Capsaspora</taxon>
    </lineage>
</organism>
<evidence type="ECO:0000256" key="6">
    <source>
        <dbReference type="SAM" id="Phobius"/>
    </source>
</evidence>
<feature type="signal peptide" evidence="7">
    <location>
        <begin position="1"/>
        <end position="19"/>
    </location>
</feature>
<feature type="transmembrane region" description="Helical" evidence="6">
    <location>
        <begin position="452"/>
        <end position="474"/>
    </location>
</feature>
<evidence type="ECO:0000313" key="9">
    <source>
        <dbReference type="EMBL" id="KJE96891.1"/>
    </source>
</evidence>
<evidence type="ECO:0000313" key="10">
    <source>
        <dbReference type="Proteomes" id="UP000008743"/>
    </source>
</evidence>
<dbReference type="PANTHER" id="PTHR13325:SF3">
    <property type="entry name" value="MEMBRANE-BOUND TRANSCRIPTION FACTOR SITE-2 PROTEASE"/>
    <property type="match status" value="1"/>
</dbReference>
<dbReference type="Proteomes" id="UP000008743">
    <property type="component" value="Unassembled WGS sequence"/>
</dbReference>
<dbReference type="AlphaFoldDB" id="A0A0D2UPE4"/>
<evidence type="ECO:0000256" key="1">
    <source>
        <dbReference type="ARBA" id="ARBA00004127"/>
    </source>
</evidence>
<feature type="transmembrane region" description="Helical" evidence="6">
    <location>
        <begin position="154"/>
        <end position="174"/>
    </location>
</feature>
<keyword evidence="4 6" id="KW-0472">Membrane</keyword>
<name>A0A0D2UPE4_CAPO3</name>
<keyword evidence="7" id="KW-0732">Signal</keyword>
<dbReference type="InParanoid" id="A0A0D2UPE4"/>
<accession>A0A0D2UPE4</accession>
<evidence type="ECO:0000256" key="5">
    <source>
        <dbReference type="ARBA" id="ARBA00032658"/>
    </source>
</evidence>
<dbReference type="EMBL" id="KE346372">
    <property type="protein sequence ID" value="KJE96891.1"/>
    <property type="molecule type" value="Genomic_DNA"/>
</dbReference>
<dbReference type="eggNOG" id="KOG2921">
    <property type="taxonomic scope" value="Eukaryota"/>
</dbReference>
<dbReference type="OrthoDB" id="69989at2759"/>
<dbReference type="Pfam" id="PF02163">
    <property type="entry name" value="Peptidase_M50"/>
    <property type="match status" value="1"/>
</dbReference>
<dbReference type="GO" id="GO:0012505">
    <property type="term" value="C:endomembrane system"/>
    <property type="evidence" value="ECO:0007669"/>
    <property type="project" value="UniProtKB-SubCell"/>
</dbReference>
<keyword evidence="10" id="KW-1185">Reference proteome</keyword>
<dbReference type="GO" id="GO:0004222">
    <property type="term" value="F:metalloendopeptidase activity"/>
    <property type="evidence" value="ECO:0007669"/>
    <property type="project" value="InterPro"/>
</dbReference>
<evidence type="ECO:0000256" key="7">
    <source>
        <dbReference type="SAM" id="SignalP"/>
    </source>
</evidence>
<feature type="transmembrane region" description="Helical" evidence="6">
    <location>
        <begin position="194"/>
        <end position="217"/>
    </location>
</feature>
<dbReference type="InterPro" id="IPR008915">
    <property type="entry name" value="Peptidase_M50"/>
</dbReference>
<feature type="domain" description="Peptidase M50" evidence="8">
    <location>
        <begin position="130"/>
        <end position="463"/>
    </location>
</feature>
<dbReference type="GO" id="GO:1905897">
    <property type="term" value="P:regulation of response to endoplasmic reticulum stress"/>
    <property type="evidence" value="ECO:0007669"/>
    <property type="project" value="TreeGrafter"/>
</dbReference>
<dbReference type="STRING" id="595528.A0A0D2UPE4"/>
<evidence type="ECO:0000256" key="4">
    <source>
        <dbReference type="ARBA" id="ARBA00023136"/>
    </source>
</evidence>
<feature type="chain" id="PRO_5002252980" description="Endopeptidase S2P" evidence="7">
    <location>
        <begin position="20"/>
        <end position="475"/>
    </location>
</feature>
<protein>
    <recommendedName>
        <fullName evidence="5">Endopeptidase S2P</fullName>
    </recommendedName>
</protein>
<reference evidence="10" key="1">
    <citation type="submission" date="2011-02" db="EMBL/GenBank/DDBJ databases">
        <title>The Genome Sequence of Capsaspora owczarzaki ATCC 30864.</title>
        <authorList>
            <person name="Russ C."/>
            <person name="Cuomo C."/>
            <person name="Burger G."/>
            <person name="Gray M.W."/>
            <person name="Holland P.W.H."/>
            <person name="King N."/>
            <person name="Lang F.B.F."/>
            <person name="Roger A.J."/>
            <person name="Ruiz-Trillo I."/>
            <person name="Young S.K."/>
            <person name="Zeng Q."/>
            <person name="Gargeya S."/>
            <person name="Alvarado L."/>
            <person name="Berlin A."/>
            <person name="Chapman S.B."/>
            <person name="Chen Z."/>
            <person name="Freedman E."/>
            <person name="Gellesch M."/>
            <person name="Goldberg J."/>
            <person name="Griggs A."/>
            <person name="Gujja S."/>
            <person name="Heilman E."/>
            <person name="Heiman D."/>
            <person name="Howarth C."/>
            <person name="Mehta T."/>
            <person name="Neiman D."/>
            <person name="Pearson M."/>
            <person name="Roberts A."/>
            <person name="Saif S."/>
            <person name="Shea T."/>
            <person name="Shenoy N."/>
            <person name="Sisk P."/>
            <person name="Stolte C."/>
            <person name="Sykes S."/>
            <person name="White J."/>
            <person name="Yandava C."/>
            <person name="Haas B."/>
            <person name="Nusbaum C."/>
            <person name="Birren B."/>
        </authorList>
    </citation>
    <scope>NUCLEOTIDE SEQUENCE</scope>
    <source>
        <strain evidence="10">ATCC 30864</strain>
    </source>
</reference>
<sequence length="475" mass="52580">MSLAQTSVALACGWAAILGAHTVLKRCIGEPYKALLARLGISLSVGQLRIHSNALNRWFMAVGRRFARFWSAWFLLSVGFGWLGMLGSIALLTANLIQALAPRTILESDVQMLSPVIPGVNVPTNHLAYYFLALAISGFCHEAGHALAAASHSVTVEGFGAFVTVLYPGCYVSLNDDQMNAISPLRQLKIYCAGVWHNAMVALLAVIGLMSITVLVWPAFAYNTGALTVVDVMEDSPLYSSLHIGDRVRSIDRVCSLSLRGDWGRCLTERRSVPVEAKGYCIPENDLREWDTAVRPWRDDGVLPPCWDQGLIFPLYLKLACLPVRRSILDRNRCTSKADCTPGDVCIHVEGESEQQQLITLEVEGRAPVMFLGDPYVLAYTVHLSDYAPRMRYFSAQWPIRLEMLLRYTLSLSAALALLNMLPTYYLDGQWALYASVDFFLGRIVPQSRRLAICNAILIFSLVLFVANMLAMALL</sequence>
<dbReference type="GO" id="GO:0005737">
    <property type="term" value="C:cytoplasm"/>
    <property type="evidence" value="ECO:0007669"/>
    <property type="project" value="TreeGrafter"/>
</dbReference>
<evidence type="ECO:0000259" key="8">
    <source>
        <dbReference type="Pfam" id="PF02163"/>
    </source>
</evidence>
<keyword evidence="3 6" id="KW-1133">Transmembrane helix</keyword>
<keyword evidence="2 6" id="KW-0812">Transmembrane</keyword>
<comment type="subcellular location">
    <subcellularLocation>
        <location evidence="1">Endomembrane system</location>
        <topology evidence="1">Multi-pass membrane protein</topology>
    </subcellularLocation>
</comment>
<proteinExistence type="predicted"/>
<feature type="transmembrane region" description="Helical" evidence="6">
    <location>
        <begin position="405"/>
        <end position="423"/>
    </location>
</feature>
<dbReference type="PhylomeDB" id="A0A0D2UPE4"/>
<dbReference type="GO" id="GO:0016020">
    <property type="term" value="C:membrane"/>
    <property type="evidence" value="ECO:0007669"/>
    <property type="project" value="InterPro"/>
</dbReference>
<dbReference type="GO" id="GO:0031293">
    <property type="term" value="P:membrane protein intracellular domain proteolysis"/>
    <property type="evidence" value="ECO:0007669"/>
    <property type="project" value="TreeGrafter"/>
</dbReference>
<dbReference type="PRINTS" id="PR01000">
    <property type="entry name" value="SREBPS2PTASE"/>
</dbReference>
<evidence type="ECO:0000256" key="2">
    <source>
        <dbReference type="ARBA" id="ARBA00022692"/>
    </source>
</evidence>
<dbReference type="PANTHER" id="PTHR13325">
    <property type="entry name" value="PROTEASE M50 MEMBRANE-BOUND TRANSCRIPTION FACTOR SITE 2 PROTEASE"/>
    <property type="match status" value="1"/>
</dbReference>
<gene>
    <name evidence="9" type="ORF">CAOG_007143</name>
</gene>
<feature type="transmembrane region" description="Helical" evidence="6">
    <location>
        <begin position="73"/>
        <end position="97"/>
    </location>
</feature>
<dbReference type="InterPro" id="IPR001193">
    <property type="entry name" value="MBTPS2"/>
</dbReference>